<dbReference type="Pfam" id="PF06772">
    <property type="entry name" value="LtrA"/>
    <property type="match status" value="1"/>
</dbReference>
<feature type="transmembrane region" description="Helical" evidence="1">
    <location>
        <begin position="355"/>
        <end position="372"/>
    </location>
</feature>
<organism evidence="2 5">
    <name type="scientific">Lactobacillus selangorensis</name>
    <dbReference type="NCBI Taxonomy" id="81857"/>
    <lineage>
        <taxon>Bacteria</taxon>
        <taxon>Bacillati</taxon>
        <taxon>Bacillota</taxon>
        <taxon>Bacilli</taxon>
        <taxon>Lactobacillales</taxon>
        <taxon>Lactobacillaceae</taxon>
        <taxon>Lactobacillus</taxon>
    </lineage>
</organism>
<feature type="transmembrane region" description="Helical" evidence="1">
    <location>
        <begin position="54"/>
        <end position="75"/>
    </location>
</feature>
<keyword evidence="1" id="KW-0812">Transmembrane</keyword>
<feature type="transmembrane region" description="Helical" evidence="1">
    <location>
        <begin position="23"/>
        <end position="42"/>
    </location>
</feature>
<keyword evidence="1" id="KW-0472">Membrane</keyword>
<dbReference type="EMBL" id="JQAZ01000005">
    <property type="protein sequence ID" value="KRN31003.1"/>
    <property type="molecule type" value="Genomic_DNA"/>
</dbReference>
<dbReference type="EMBL" id="JQAT01000004">
    <property type="protein sequence ID" value="KRN28120.1"/>
    <property type="molecule type" value="Genomic_DNA"/>
</dbReference>
<proteinExistence type="predicted"/>
<dbReference type="Proteomes" id="UP000051751">
    <property type="component" value="Unassembled WGS sequence"/>
</dbReference>
<name>A0A0R2FHQ6_9LACO</name>
<dbReference type="STRING" id="81857.IV38_GL001570"/>
<feature type="transmembrane region" description="Helical" evidence="1">
    <location>
        <begin position="307"/>
        <end position="324"/>
    </location>
</feature>
<keyword evidence="1" id="KW-1133">Transmembrane helix</keyword>
<reference evidence="4 5" key="1">
    <citation type="journal article" date="2015" name="Genome Announc.">
        <title>Expanding the biotechnology potential of lactobacilli through comparative genomics of 213 strains and associated genera.</title>
        <authorList>
            <person name="Sun Z."/>
            <person name="Harris H.M."/>
            <person name="McCann A."/>
            <person name="Guo C."/>
            <person name="Argimon S."/>
            <person name="Zhang W."/>
            <person name="Yang X."/>
            <person name="Jeffery I.B."/>
            <person name="Cooney J.C."/>
            <person name="Kagawa T.F."/>
            <person name="Liu W."/>
            <person name="Song Y."/>
            <person name="Salvetti E."/>
            <person name="Wrobel A."/>
            <person name="Rasinkangas P."/>
            <person name="Parkhill J."/>
            <person name="Rea M.C."/>
            <person name="O'Sullivan O."/>
            <person name="Ritari J."/>
            <person name="Douillard F.P."/>
            <person name="Paul Ross R."/>
            <person name="Yang R."/>
            <person name="Briner A.E."/>
            <person name="Felis G.E."/>
            <person name="de Vos W.M."/>
            <person name="Barrangou R."/>
            <person name="Klaenhammer T.R."/>
            <person name="Caufield P.W."/>
            <person name="Cui Y."/>
            <person name="Zhang H."/>
            <person name="O'Toole P.W."/>
        </authorList>
    </citation>
    <scope>NUCLEOTIDE SEQUENCE [LARGE SCALE GENOMIC DNA]</scope>
    <source>
        <strain evidence="2 5">ATCC BAA-66</strain>
        <strain evidence="3 4">DSM 13344</strain>
    </source>
</reference>
<feature type="transmembrane region" description="Helical" evidence="1">
    <location>
        <begin position="87"/>
        <end position="107"/>
    </location>
</feature>
<dbReference type="Proteomes" id="UP000051645">
    <property type="component" value="Unassembled WGS sequence"/>
</dbReference>
<accession>A0A0R2FHQ6</accession>
<dbReference type="PATRIC" id="fig|81857.3.peg.1581"/>
<feature type="transmembrane region" description="Helical" evidence="1">
    <location>
        <begin position="239"/>
        <end position="260"/>
    </location>
</feature>
<evidence type="ECO:0008006" key="6">
    <source>
        <dbReference type="Google" id="ProtNLM"/>
    </source>
</evidence>
<evidence type="ECO:0000313" key="4">
    <source>
        <dbReference type="Proteomes" id="UP000051645"/>
    </source>
</evidence>
<protein>
    <recommendedName>
        <fullName evidence="6">Low temperature requirement protein A</fullName>
    </recommendedName>
</protein>
<feature type="transmembrane region" description="Helical" evidence="1">
    <location>
        <begin position="113"/>
        <end position="132"/>
    </location>
</feature>
<keyword evidence="4" id="KW-1185">Reference proteome</keyword>
<feature type="transmembrane region" description="Helical" evidence="1">
    <location>
        <begin position="272"/>
        <end position="295"/>
    </location>
</feature>
<dbReference type="PANTHER" id="PTHR36840">
    <property type="entry name" value="BLL5714 PROTEIN"/>
    <property type="match status" value="1"/>
</dbReference>
<feature type="transmembrane region" description="Helical" evidence="1">
    <location>
        <begin position="170"/>
        <end position="188"/>
    </location>
</feature>
<dbReference type="RefSeq" id="WP_057770182.1">
    <property type="nucleotide sequence ID" value="NZ_JQAT01000004.1"/>
</dbReference>
<evidence type="ECO:0000313" key="5">
    <source>
        <dbReference type="Proteomes" id="UP000051751"/>
    </source>
</evidence>
<sequence>MNHFQKWWGTPQKLTSRVLNRQISWLELFSDLAYVVMLHSLIISYAPHYPTTGIWKFALFFMLVFYIWYNFMTYFDLHGDRNARTTVITLAQLVAVLALTTRFPLVFKGQLQGFIAIYLFVQILMLYVWMLVVHIDPDHLQSSWVYFVIEWADFFILIAALWVANPQLKLDLLIFVIFAKYCILPIDSPEMTAEMNRRHLPIVASESSEERFGQFAMILFGEAIALVTEPLMGQSSWHAILVFAVFMLNIILLWWLYYAFMNDVTVSAQHFLVIEAFHLLNVLFTLALAMMLLFMYLLLEEPTQPELLGYTVFMDLTVVLVFIMKDYEMRRFKTTTTIESILLMLVSLLAFKLPYLGMIGLLNLVLIGIIFMKERQQVLAQ</sequence>
<evidence type="ECO:0000313" key="2">
    <source>
        <dbReference type="EMBL" id="KRN28120.1"/>
    </source>
</evidence>
<comment type="caution">
    <text evidence="2">The sequence shown here is derived from an EMBL/GenBank/DDBJ whole genome shotgun (WGS) entry which is preliminary data.</text>
</comment>
<dbReference type="InterPro" id="IPR010640">
    <property type="entry name" value="Low_temperature_requirement_A"/>
</dbReference>
<dbReference type="AlphaFoldDB" id="A0A0R2FHQ6"/>
<evidence type="ECO:0000256" key="1">
    <source>
        <dbReference type="SAM" id="Phobius"/>
    </source>
</evidence>
<dbReference type="PANTHER" id="PTHR36840:SF1">
    <property type="entry name" value="BLL5714 PROTEIN"/>
    <property type="match status" value="1"/>
</dbReference>
<feature type="transmembrane region" description="Helical" evidence="1">
    <location>
        <begin position="144"/>
        <end position="164"/>
    </location>
</feature>
<evidence type="ECO:0000313" key="3">
    <source>
        <dbReference type="EMBL" id="KRN31003.1"/>
    </source>
</evidence>
<gene>
    <name evidence="2" type="ORF">IV38_GL001570</name>
    <name evidence="3" type="ORF">IV40_GL001645</name>
</gene>